<reference evidence="3" key="1">
    <citation type="submission" date="2016-08" db="EMBL/GenBank/DDBJ databases">
        <authorList>
            <person name="Varghese N."/>
            <person name="Submissions Spin"/>
        </authorList>
    </citation>
    <scope>NUCLEOTIDE SEQUENCE [LARGE SCALE GENOMIC DNA]</scope>
    <source>
        <strain evidence="3">REICA_082</strain>
    </source>
</reference>
<dbReference type="GO" id="GO:0016887">
    <property type="term" value="F:ATP hydrolysis activity"/>
    <property type="evidence" value="ECO:0007669"/>
    <property type="project" value="InterPro"/>
</dbReference>
<dbReference type="RefSeq" id="WP_088237588.1">
    <property type="nucleotide sequence ID" value="NZ_FMAY01000005.1"/>
</dbReference>
<gene>
    <name evidence="2" type="ORF">GA0061071_105185</name>
</gene>
<dbReference type="GO" id="GO:0005524">
    <property type="term" value="F:ATP binding"/>
    <property type="evidence" value="ECO:0007669"/>
    <property type="project" value="InterPro"/>
</dbReference>
<keyword evidence="3" id="KW-1185">Reference proteome</keyword>
<organism evidence="2 3">
    <name type="scientific">Kosakonia oryzendophytica</name>
    <dbReference type="NCBI Taxonomy" id="1005665"/>
    <lineage>
        <taxon>Bacteria</taxon>
        <taxon>Pseudomonadati</taxon>
        <taxon>Pseudomonadota</taxon>
        <taxon>Gammaproteobacteria</taxon>
        <taxon>Enterobacterales</taxon>
        <taxon>Enterobacteriaceae</taxon>
        <taxon>Kosakonia</taxon>
    </lineage>
</organism>
<dbReference type="SUPFAM" id="SSF52540">
    <property type="entry name" value="P-loop containing nucleoside triphosphate hydrolases"/>
    <property type="match status" value="1"/>
</dbReference>
<sequence length="570" mass="65359">MKVYFCNSLAIDGPEGLYLVPDNIVTNHSAQWNDFGFEMMFAVHYHSRRQETEYIGMARFLCRSRMNTASYFTEHGEIVRSGLYDISRFMRIDNIISLGNEIDYYKMLNYLRMEYRLEPLVLLNNLCDASYYALFHSETGFKTWNGYKNAFLRNKTTAETLLTKGVSIAAPGAIDLAHQDLTIEELDLPETFEPVKFSFSRRRSGELTDNINIIIGKNGLGKTLVLKEIINSIAGISLDKTNNGKFLKLIVAAFSPFENFPHREEILDEIEKLEPIQIRSSEEEARRIKMLDAYTYIGFRNPQRVFDTEWPKAQSVIALQKILEHEKVSAKLKETSRFTLLTQTLRRALSFDHIALTDKNGFQIIVDPNDDIDFDAINLKAGLSFIRNGDEKAMSSGQLMYAYMIPPLIAHIEDESLVLIDEPELYLHPELEIGLIKMLKTLLRETRSYAVIATHSALMVREIHKNRVTILQEGNASQRSTRVMQPQSETFAASIEQIIGEAFNDYFSSKPFEEEIDAQIRKYDSAEEAIRILFPKLGSDGQQYLFSKLDNSHYTLGDRDESTEPYADPE</sequence>
<feature type="domain" description="ATPase AAA-type core" evidence="1">
    <location>
        <begin position="393"/>
        <end position="458"/>
    </location>
</feature>
<evidence type="ECO:0000313" key="2">
    <source>
        <dbReference type="EMBL" id="SCC08144.1"/>
    </source>
</evidence>
<dbReference type="AlphaFoldDB" id="A0A1C4BN29"/>
<name>A0A1C4BN29_9ENTR</name>
<protein>
    <submittedName>
        <fullName evidence="2">AAA domain-containing protein, putative AbiEii toxin, Type IV TA system</fullName>
    </submittedName>
</protein>
<dbReference type="Gene3D" id="3.40.50.300">
    <property type="entry name" value="P-loop containing nucleotide triphosphate hydrolases"/>
    <property type="match status" value="1"/>
</dbReference>
<dbReference type="OrthoDB" id="7024727at2"/>
<dbReference type="InterPro" id="IPR003959">
    <property type="entry name" value="ATPase_AAA_core"/>
</dbReference>
<dbReference type="InterPro" id="IPR051396">
    <property type="entry name" value="Bact_Antivir_Def_Nuclease"/>
</dbReference>
<dbReference type="PANTHER" id="PTHR43581:SF2">
    <property type="entry name" value="EXCINUCLEASE ATPASE SUBUNIT"/>
    <property type="match status" value="1"/>
</dbReference>
<proteinExistence type="predicted"/>
<dbReference type="EMBL" id="FMAY01000005">
    <property type="protein sequence ID" value="SCC08144.1"/>
    <property type="molecule type" value="Genomic_DNA"/>
</dbReference>
<evidence type="ECO:0000259" key="1">
    <source>
        <dbReference type="Pfam" id="PF13304"/>
    </source>
</evidence>
<evidence type="ECO:0000313" key="3">
    <source>
        <dbReference type="Proteomes" id="UP000198975"/>
    </source>
</evidence>
<dbReference type="InterPro" id="IPR027417">
    <property type="entry name" value="P-loop_NTPase"/>
</dbReference>
<dbReference type="Pfam" id="PF13304">
    <property type="entry name" value="AAA_21"/>
    <property type="match status" value="1"/>
</dbReference>
<dbReference type="PANTHER" id="PTHR43581">
    <property type="entry name" value="ATP/GTP PHOSPHATASE"/>
    <property type="match status" value="1"/>
</dbReference>
<accession>A0A1C4BN29</accession>
<dbReference type="Proteomes" id="UP000198975">
    <property type="component" value="Unassembled WGS sequence"/>
</dbReference>